<dbReference type="Pfam" id="PF13709">
    <property type="entry name" value="DUF4159"/>
    <property type="match status" value="1"/>
</dbReference>
<feature type="transmembrane region" description="Helical" evidence="1">
    <location>
        <begin position="60"/>
        <end position="82"/>
    </location>
</feature>
<dbReference type="OrthoDB" id="9773014at2"/>
<proteinExistence type="predicted"/>
<gene>
    <name evidence="5" type="ORF">CEV34_0596</name>
    <name evidence="4" type="ORF">EHE22_19460</name>
</gene>
<dbReference type="InterPro" id="IPR011933">
    <property type="entry name" value="Double_TM_dom"/>
</dbReference>
<dbReference type="RefSeq" id="WP_007876051.1">
    <property type="nucleotide sequence ID" value="NZ_CAXURC020000001.1"/>
</dbReference>
<dbReference type="SUPFAM" id="SSF52317">
    <property type="entry name" value="Class I glutamine amidotransferase-like"/>
    <property type="match status" value="1"/>
</dbReference>
<reference evidence="4 7" key="2">
    <citation type="submission" date="2018-11" db="EMBL/GenBank/DDBJ databases">
        <title>Genome sequencing and analysis.</title>
        <authorList>
            <person name="Huang Y.-T."/>
        </authorList>
    </citation>
    <scope>NUCLEOTIDE SEQUENCE [LARGE SCALE GENOMIC DNA]</scope>
    <source>
        <strain evidence="4 7">SHIN</strain>
    </source>
</reference>
<evidence type="ECO:0000313" key="6">
    <source>
        <dbReference type="Proteomes" id="UP000216188"/>
    </source>
</evidence>
<dbReference type="CDD" id="cd03143">
    <property type="entry name" value="A4_beta-galactosidase_middle_domain"/>
    <property type="match status" value="2"/>
</dbReference>
<dbReference type="KEGG" id="ops:A8A54_07355"/>
<dbReference type="PANTHER" id="PTHR37464">
    <property type="entry name" value="BLL2463 PROTEIN"/>
    <property type="match status" value="1"/>
</dbReference>
<dbReference type="InterPro" id="IPR024163">
    <property type="entry name" value="Aerotolerance_reg_N"/>
</dbReference>
<evidence type="ECO:0000256" key="1">
    <source>
        <dbReference type="SAM" id="Phobius"/>
    </source>
</evidence>
<dbReference type="EMBL" id="NNRM01000006">
    <property type="protein sequence ID" value="OYR30016.1"/>
    <property type="molecule type" value="Genomic_DNA"/>
</dbReference>
<sequence>MNFLPLAFGSPLILAGLLALPVIWWLLRMTPPRPQEESFPPLRILAQVFKREEVPSKSPWWMTLLRLLIAALVILALASPVWNPRATAIAGDEPLAIMIDNGWASAEDWSQRVAAAEKLISDTDETNTQIYIIGTAEPANAAIGPYDRTGATERLQALQARPLPVDRKAATERLSSALPEGVKIRLAFLNDGLASENDAESFGALDKTGHLGSILWYRASLGRTFALTGIDNKADSLDAIAIRPEGVQAPRSLTAAAYDDKGRRIAEAPLTFALGSVEGTARFNLPVELRNDFRLIRVDGVEQAGATHLIDAGSERRTIGLLASGDGDLAQPLLSPLHYISRALSPYANLVEPRSADLLQSVPELLDGKPSLLIMADIGTMPQPVIEQLSKWVEDGGTLVRFAGPRLAGANDNDPLLPVKLRKGERALGGTLSWSEPQKLRTFPQQGPFAGLTIPDDVNVSRQVLAEPSFDLNDKTYAVLADGTPLVTGEKRGRGNIVLFHISPDATWSTLPISGSFVDMLRRIVSLSNRAGGQDNQDAVSLPPFQLLSASGALVPPTSEAKPLIVEKNKQASVSINTPPGFYGNEDGLKALNIFDGSNIKLQPIEQPAFSTGVTEASYTSDESISLAGPFLGFAAMLLALDTLLMLWLRGAFRRRMKTRAKAASIALLLAGGLAFSFAPATVNHARAQEPQQTHDDSKPGDEAIINSVSQTHLAYIITGNAETDDISKAGLRGLTFALNDKTALEPGDPIGVDPAKDELAFYPLIYWPIDPNAAMPSAEAIAKVDAYMQQGGTVLFDTRDQLQAGASLDASASPANQRLRAILDNMNVPPLEPVPDDHVLTKSFFIMPDFPGRYEGSPLWVEATTPNNATQDRPVRTGDGVTPIMITANDFAGAWAVDEQGNPLLPTVPNDPMQRIYAIRGGVNIVMYMLTGNYKSDQVHVPALLERLGN</sequence>
<keyword evidence="6" id="KW-1185">Reference proteome</keyword>
<dbReference type="PANTHER" id="PTHR37464:SF1">
    <property type="entry name" value="BLL2463 PROTEIN"/>
    <property type="match status" value="1"/>
</dbReference>
<dbReference type="Pfam" id="PF07584">
    <property type="entry name" value="BatA"/>
    <property type="match status" value="1"/>
</dbReference>
<accession>A0A1A9FMK2</accession>
<feature type="domain" description="DUF4159" evidence="3">
    <location>
        <begin position="713"/>
        <end position="931"/>
    </location>
</feature>
<dbReference type="Gene3D" id="3.40.50.880">
    <property type="match status" value="1"/>
</dbReference>
<dbReference type="STRING" id="419475.A8A54_07355"/>
<evidence type="ECO:0000259" key="2">
    <source>
        <dbReference type="Pfam" id="PF07584"/>
    </source>
</evidence>
<dbReference type="InterPro" id="IPR029062">
    <property type="entry name" value="Class_I_gatase-like"/>
</dbReference>
<evidence type="ECO:0000313" key="7">
    <source>
        <dbReference type="Proteomes" id="UP000526233"/>
    </source>
</evidence>
<dbReference type="Gene3D" id="3.40.50.12140">
    <property type="entry name" value="Domain of unknown function DUF4159"/>
    <property type="match status" value="1"/>
</dbReference>
<evidence type="ECO:0000259" key="3">
    <source>
        <dbReference type="Pfam" id="PF13709"/>
    </source>
</evidence>
<reference evidence="5 6" key="1">
    <citation type="submission" date="2017-07" db="EMBL/GenBank/DDBJ databases">
        <title>Phylogenetic study on the rhizospheric bacterium Ochrobactrum sp. A44.</title>
        <authorList>
            <person name="Krzyzanowska D.M."/>
            <person name="Ossowicki A."/>
            <person name="Rajewska M."/>
            <person name="Maciag T."/>
            <person name="Kaczynski Z."/>
            <person name="Czerwicka M."/>
            <person name="Jafra S."/>
        </authorList>
    </citation>
    <scope>NUCLEOTIDE SEQUENCE [LARGE SCALE GENOMIC DNA]</scope>
    <source>
        <strain evidence="5 6">CCUG 30717</strain>
    </source>
</reference>
<dbReference type="Proteomes" id="UP000526233">
    <property type="component" value="Unassembled WGS sequence"/>
</dbReference>
<evidence type="ECO:0000313" key="5">
    <source>
        <dbReference type="EMBL" id="OYR30016.1"/>
    </source>
</evidence>
<name>A0A1A9FMK2_9HYPH</name>
<feature type="transmembrane region" description="Helical" evidence="1">
    <location>
        <begin position="627"/>
        <end position="649"/>
    </location>
</feature>
<comment type="caution">
    <text evidence="4">The sequence shown here is derived from an EMBL/GenBank/DDBJ whole genome shotgun (WGS) entry which is preliminary data.</text>
</comment>
<protein>
    <submittedName>
        <fullName evidence="4">DUF4159 domain-containing protein</fullName>
    </submittedName>
    <submittedName>
        <fullName evidence="5">N-terminal double-transmembrane domain protein</fullName>
    </submittedName>
</protein>
<keyword evidence="1" id="KW-1133">Transmembrane helix</keyword>
<feature type="transmembrane region" description="Helical" evidence="1">
    <location>
        <begin position="6"/>
        <end position="27"/>
    </location>
</feature>
<organism evidence="4 7">
    <name type="scientific">Brucella pseudogrignonensis</name>
    <dbReference type="NCBI Taxonomy" id="419475"/>
    <lineage>
        <taxon>Bacteria</taxon>
        <taxon>Pseudomonadati</taxon>
        <taxon>Pseudomonadota</taxon>
        <taxon>Alphaproteobacteria</taxon>
        <taxon>Hyphomicrobiales</taxon>
        <taxon>Brucellaceae</taxon>
        <taxon>Brucella/Ochrobactrum group</taxon>
        <taxon>Brucella</taxon>
    </lineage>
</organism>
<feature type="transmembrane region" description="Helical" evidence="1">
    <location>
        <begin position="661"/>
        <end position="683"/>
    </location>
</feature>
<feature type="domain" description="Aerotolerance regulator N-terminal" evidence="2">
    <location>
        <begin position="7"/>
        <end position="80"/>
    </location>
</feature>
<evidence type="ECO:0000313" key="4">
    <source>
        <dbReference type="EMBL" id="NNV22593.1"/>
    </source>
</evidence>
<dbReference type="InterPro" id="IPR025297">
    <property type="entry name" value="DUF4159"/>
</dbReference>
<dbReference type="NCBIfam" id="TIGR02226">
    <property type="entry name" value="two_anch"/>
    <property type="match status" value="1"/>
</dbReference>
<dbReference type="Proteomes" id="UP000216188">
    <property type="component" value="Unassembled WGS sequence"/>
</dbReference>
<dbReference type="EMBL" id="PKQI01000003">
    <property type="protein sequence ID" value="NNV22593.1"/>
    <property type="molecule type" value="Genomic_DNA"/>
</dbReference>
<dbReference type="AlphaFoldDB" id="A0A1A9FMK2"/>
<keyword evidence="1" id="KW-0472">Membrane</keyword>
<keyword evidence="1 5" id="KW-0812">Transmembrane</keyword>